<dbReference type="InterPro" id="IPR032816">
    <property type="entry name" value="VTT_dom"/>
</dbReference>
<organism evidence="3 4">
    <name type="scientific">Steroidobacter agaridevorans</name>
    <dbReference type="NCBI Taxonomy" id="2695856"/>
    <lineage>
        <taxon>Bacteria</taxon>
        <taxon>Pseudomonadati</taxon>
        <taxon>Pseudomonadota</taxon>
        <taxon>Gammaproteobacteria</taxon>
        <taxon>Steroidobacterales</taxon>
        <taxon>Steroidobacteraceae</taxon>
        <taxon>Steroidobacter</taxon>
    </lineage>
</organism>
<feature type="transmembrane region" description="Helical" evidence="1">
    <location>
        <begin position="40"/>
        <end position="61"/>
    </location>
</feature>
<evidence type="ECO:0000256" key="1">
    <source>
        <dbReference type="SAM" id="Phobius"/>
    </source>
</evidence>
<evidence type="ECO:0000313" key="3">
    <source>
        <dbReference type="EMBL" id="GFE84215.1"/>
    </source>
</evidence>
<name>A0A829YLN3_9GAMM</name>
<proteinExistence type="predicted"/>
<dbReference type="Proteomes" id="UP000445000">
    <property type="component" value="Unassembled WGS sequence"/>
</dbReference>
<keyword evidence="1" id="KW-0472">Membrane</keyword>
<dbReference type="EMBL" id="BLJN01000008">
    <property type="protein sequence ID" value="GFE84215.1"/>
    <property type="molecule type" value="Genomic_DNA"/>
</dbReference>
<feature type="domain" description="VTT" evidence="2">
    <location>
        <begin position="23"/>
        <end position="142"/>
    </location>
</feature>
<dbReference type="PANTHER" id="PTHR42709">
    <property type="entry name" value="ALKALINE PHOSPHATASE LIKE PROTEIN"/>
    <property type="match status" value="1"/>
</dbReference>
<evidence type="ECO:0000313" key="4">
    <source>
        <dbReference type="Proteomes" id="UP000445000"/>
    </source>
</evidence>
<feature type="transmembrane region" description="Helical" evidence="1">
    <location>
        <begin position="12"/>
        <end position="34"/>
    </location>
</feature>
<dbReference type="GO" id="GO:0005886">
    <property type="term" value="C:plasma membrane"/>
    <property type="evidence" value="ECO:0007669"/>
    <property type="project" value="TreeGrafter"/>
</dbReference>
<protein>
    <submittedName>
        <fullName evidence="3">DedA family protein</fullName>
    </submittedName>
</protein>
<comment type="caution">
    <text evidence="3">The sequence shown here is derived from an EMBL/GenBank/DDBJ whole genome shotgun (WGS) entry which is preliminary data.</text>
</comment>
<gene>
    <name evidence="3" type="ORF">GCM10011487_62150</name>
</gene>
<feature type="transmembrane region" description="Helical" evidence="1">
    <location>
        <begin position="161"/>
        <end position="179"/>
    </location>
</feature>
<dbReference type="AlphaFoldDB" id="A0A829YLN3"/>
<dbReference type="PANTHER" id="PTHR42709:SF2">
    <property type="entry name" value="INNER MEMBRANE PROTEIN YOHD"/>
    <property type="match status" value="1"/>
</dbReference>
<dbReference type="RefSeq" id="WP_161815816.1">
    <property type="nucleotide sequence ID" value="NZ_BLJO01000002.1"/>
</dbReference>
<reference evidence="4" key="1">
    <citation type="submission" date="2020-01" db="EMBL/GenBank/DDBJ databases">
        <title>'Steroidobacter agaridevorans' sp. nov., agar-degrading bacteria isolated from rhizosphere soils.</title>
        <authorList>
            <person name="Ikenaga M."/>
            <person name="Kataoka M."/>
            <person name="Murouchi A."/>
            <person name="Katsuragi S."/>
            <person name="Sakai M."/>
        </authorList>
    </citation>
    <scope>NUCLEOTIDE SEQUENCE [LARGE SCALE GENOMIC DNA]</scope>
    <source>
        <strain evidence="4">YU21-B</strain>
    </source>
</reference>
<keyword evidence="4" id="KW-1185">Reference proteome</keyword>
<dbReference type="Pfam" id="PF09335">
    <property type="entry name" value="VTT_dom"/>
    <property type="match status" value="1"/>
</dbReference>
<accession>A0A829YLN3</accession>
<evidence type="ECO:0000259" key="2">
    <source>
        <dbReference type="Pfam" id="PF09335"/>
    </source>
</evidence>
<feature type="transmembrane region" description="Helical" evidence="1">
    <location>
        <begin position="82"/>
        <end position="107"/>
    </location>
</feature>
<feature type="transmembrane region" description="Helical" evidence="1">
    <location>
        <begin position="127"/>
        <end position="149"/>
    </location>
</feature>
<sequence length="192" mass="21330">MLSSLLQQYGYLAVFVGCLAEGESMLLLGGFAAHRGYLELPWVIATAFVAGVISDQLYFQFGRRHGARFLMRRPKLRSKIDTALRLIEQRGTLVVLGMRFMWGLRIALPMAIGMSGMNARHYFKLDLLAAAIWSVVFASIGYAGTHVAAQWIEELHRHEKHIVAGLMLLASCILLRRWWLARSVAAPGSGGS</sequence>
<keyword evidence="1" id="KW-0812">Transmembrane</keyword>
<keyword evidence="1" id="KW-1133">Transmembrane helix</keyword>
<dbReference type="InterPro" id="IPR051311">
    <property type="entry name" value="DedA_domain"/>
</dbReference>